<name>A0ABP5BUH3_9MICO</name>
<accession>A0ABP5BUH3</accession>
<keyword evidence="2" id="KW-1185">Reference proteome</keyword>
<protein>
    <submittedName>
        <fullName evidence="1">Uncharacterized protein</fullName>
    </submittedName>
</protein>
<dbReference type="EMBL" id="BAAAOG010000001">
    <property type="protein sequence ID" value="GAA1951178.1"/>
    <property type="molecule type" value="Genomic_DNA"/>
</dbReference>
<evidence type="ECO:0000313" key="1">
    <source>
        <dbReference type="EMBL" id="GAA1951178.1"/>
    </source>
</evidence>
<evidence type="ECO:0000313" key="2">
    <source>
        <dbReference type="Proteomes" id="UP001499933"/>
    </source>
</evidence>
<proteinExistence type="predicted"/>
<comment type="caution">
    <text evidence="1">The sequence shown here is derived from an EMBL/GenBank/DDBJ whole genome shotgun (WGS) entry which is preliminary data.</text>
</comment>
<dbReference type="RefSeq" id="WP_344092113.1">
    <property type="nucleotide sequence ID" value="NZ_BAAAOG010000001.1"/>
</dbReference>
<organism evidence="1 2">
    <name type="scientific">Microbacterium deminutum</name>
    <dbReference type="NCBI Taxonomy" id="344164"/>
    <lineage>
        <taxon>Bacteria</taxon>
        <taxon>Bacillati</taxon>
        <taxon>Actinomycetota</taxon>
        <taxon>Actinomycetes</taxon>
        <taxon>Micrococcales</taxon>
        <taxon>Microbacteriaceae</taxon>
        <taxon>Microbacterium</taxon>
    </lineage>
</organism>
<sequence length="72" mass="8152">MSRRRKPQHYAPWNVMGRYSVLGVSSSGELSTRCPDCNSETVYEPVARGALIAHIQHDATCPTWAHIERNQQ</sequence>
<reference evidence="2" key="1">
    <citation type="journal article" date="2019" name="Int. J. Syst. Evol. Microbiol.">
        <title>The Global Catalogue of Microorganisms (GCM) 10K type strain sequencing project: providing services to taxonomists for standard genome sequencing and annotation.</title>
        <authorList>
            <consortium name="The Broad Institute Genomics Platform"/>
            <consortium name="The Broad Institute Genome Sequencing Center for Infectious Disease"/>
            <person name="Wu L."/>
            <person name="Ma J."/>
        </authorList>
    </citation>
    <scope>NUCLEOTIDE SEQUENCE [LARGE SCALE GENOMIC DNA]</scope>
    <source>
        <strain evidence="2">JCM 14901</strain>
    </source>
</reference>
<gene>
    <name evidence="1" type="ORF">GCM10009776_11480</name>
</gene>
<dbReference type="Proteomes" id="UP001499933">
    <property type="component" value="Unassembled WGS sequence"/>
</dbReference>